<dbReference type="InterPro" id="IPR000182">
    <property type="entry name" value="GNAT_dom"/>
</dbReference>
<dbReference type="GO" id="GO:0008080">
    <property type="term" value="F:N-acetyltransferase activity"/>
    <property type="evidence" value="ECO:0007669"/>
    <property type="project" value="InterPro"/>
</dbReference>
<dbReference type="CDD" id="cd04301">
    <property type="entry name" value="NAT_SF"/>
    <property type="match status" value="1"/>
</dbReference>
<dbReference type="EMBL" id="PYSV01000002">
    <property type="protein sequence ID" value="PTA69451.1"/>
    <property type="molecule type" value="Genomic_DNA"/>
</dbReference>
<sequence length="172" mass="18834">MQTTLKGITPAQLTGFFVGWPNPPSPETLYRLLAGSYRFVLAVQGEQVIGFVQAISDGVLTAFVPLLEVLPEHQGQGIGRALVEQLLAELADFYAVDLACDDELVPFYEGLGLRRANLMFRRRYDRQNGRPATPQRLPVQQQGVAPVPAQPLQEPALPGAELGQFLRRGPAV</sequence>
<dbReference type="GO" id="GO:0005737">
    <property type="term" value="C:cytoplasm"/>
    <property type="evidence" value="ECO:0007669"/>
    <property type="project" value="TreeGrafter"/>
</dbReference>
<keyword evidence="2" id="KW-0012">Acyltransferase</keyword>
<gene>
    <name evidence="4" type="ORF">C8263_03405</name>
</gene>
<dbReference type="PANTHER" id="PTHR43626:SF4">
    <property type="entry name" value="GCN5-RELATED N-ACETYLTRANSFERASE 2, CHLOROPLASTIC"/>
    <property type="match status" value="1"/>
</dbReference>
<comment type="caution">
    <text evidence="4">The sequence shown here is derived from an EMBL/GenBank/DDBJ whole genome shotgun (WGS) entry which is preliminary data.</text>
</comment>
<protein>
    <submittedName>
        <fullName evidence="4">GNAT family N-acetyltransferase</fullName>
    </submittedName>
</protein>
<dbReference type="PANTHER" id="PTHR43626">
    <property type="entry name" value="ACYL-COA N-ACYLTRANSFERASE"/>
    <property type="match status" value="1"/>
</dbReference>
<accession>A0A2T3WC23</accession>
<keyword evidence="5" id="KW-1185">Reference proteome</keyword>
<evidence type="ECO:0000259" key="3">
    <source>
        <dbReference type="PROSITE" id="PS51186"/>
    </source>
</evidence>
<feature type="domain" description="N-acetyltransferase" evidence="3">
    <location>
        <begin position="3"/>
        <end position="140"/>
    </location>
</feature>
<dbReference type="OrthoDB" id="9775804at2"/>
<evidence type="ECO:0000256" key="1">
    <source>
        <dbReference type="ARBA" id="ARBA00022679"/>
    </source>
</evidence>
<name>A0A2T3WC23_9DEIO</name>
<dbReference type="AlphaFoldDB" id="A0A2T3WC23"/>
<organism evidence="4 5">
    <name type="scientific">Deinococcus arcticus</name>
    <dbReference type="NCBI Taxonomy" id="2136176"/>
    <lineage>
        <taxon>Bacteria</taxon>
        <taxon>Thermotogati</taxon>
        <taxon>Deinococcota</taxon>
        <taxon>Deinococci</taxon>
        <taxon>Deinococcales</taxon>
        <taxon>Deinococcaceae</taxon>
        <taxon>Deinococcus</taxon>
    </lineage>
</organism>
<dbReference type="InterPro" id="IPR045039">
    <property type="entry name" value="NSI-like"/>
</dbReference>
<proteinExistence type="predicted"/>
<evidence type="ECO:0000313" key="4">
    <source>
        <dbReference type="EMBL" id="PTA69451.1"/>
    </source>
</evidence>
<dbReference type="InterPro" id="IPR016181">
    <property type="entry name" value="Acyl_CoA_acyltransferase"/>
</dbReference>
<dbReference type="Proteomes" id="UP000240317">
    <property type="component" value="Unassembled WGS sequence"/>
</dbReference>
<dbReference type="PROSITE" id="PS51186">
    <property type="entry name" value="GNAT"/>
    <property type="match status" value="1"/>
</dbReference>
<dbReference type="Pfam" id="PF00583">
    <property type="entry name" value="Acetyltransf_1"/>
    <property type="match status" value="1"/>
</dbReference>
<evidence type="ECO:0000313" key="5">
    <source>
        <dbReference type="Proteomes" id="UP000240317"/>
    </source>
</evidence>
<keyword evidence="1 4" id="KW-0808">Transferase</keyword>
<evidence type="ECO:0000256" key="2">
    <source>
        <dbReference type="ARBA" id="ARBA00023315"/>
    </source>
</evidence>
<dbReference type="SUPFAM" id="SSF55729">
    <property type="entry name" value="Acyl-CoA N-acyltransferases (Nat)"/>
    <property type="match status" value="1"/>
</dbReference>
<reference evidence="4 5" key="1">
    <citation type="submission" date="2018-03" db="EMBL/GenBank/DDBJ databases">
        <title>Draft genome of Deinococcus sp. OD32.</title>
        <authorList>
            <person name="Wang X.-P."/>
            <person name="Du Z.-J."/>
        </authorList>
    </citation>
    <scope>NUCLEOTIDE SEQUENCE [LARGE SCALE GENOMIC DNA]</scope>
    <source>
        <strain evidence="4 5">OD32</strain>
    </source>
</reference>
<dbReference type="Gene3D" id="3.40.630.30">
    <property type="match status" value="1"/>
</dbReference>